<dbReference type="Proteomes" id="UP000321570">
    <property type="component" value="Unassembled WGS sequence"/>
</dbReference>
<name>A0A564YP75_HYMDI</name>
<evidence type="ECO:0000313" key="3">
    <source>
        <dbReference type="Proteomes" id="UP000321570"/>
    </source>
</evidence>
<accession>A0A564YP75</accession>
<evidence type="ECO:0000256" key="1">
    <source>
        <dbReference type="ARBA" id="ARBA00006190"/>
    </source>
</evidence>
<dbReference type="Gene3D" id="6.10.140.1230">
    <property type="match status" value="1"/>
</dbReference>
<gene>
    <name evidence="2" type="ORF">WMSIL1_LOCUS8201</name>
</gene>
<evidence type="ECO:0008006" key="4">
    <source>
        <dbReference type="Google" id="ProtNLM"/>
    </source>
</evidence>
<protein>
    <recommendedName>
        <fullName evidence="4">Charged multivesicular body protein 1a</fullName>
    </recommendedName>
</protein>
<proteinExistence type="inferred from homology"/>
<keyword evidence="3" id="KW-1185">Reference proteome</keyword>
<evidence type="ECO:0000313" key="2">
    <source>
        <dbReference type="EMBL" id="VUZ48996.1"/>
    </source>
</evidence>
<organism evidence="2 3">
    <name type="scientific">Hymenolepis diminuta</name>
    <name type="common">Rat tapeworm</name>
    <dbReference type="NCBI Taxonomy" id="6216"/>
    <lineage>
        <taxon>Eukaryota</taxon>
        <taxon>Metazoa</taxon>
        <taxon>Spiralia</taxon>
        <taxon>Lophotrochozoa</taxon>
        <taxon>Platyhelminthes</taxon>
        <taxon>Cestoda</taxon>
        <taxon>Eucestoda</taxon>
        <taxon>Cyclophyllidea</taxon>
        <taxon>Hymenolepididae</taxon>
        <taxon>Hymenolepis</taxon>
    </lineage>
</organism>
<dbReference type="Pfam" id="PF03357">
    <property type="entry name" value="Snf7"/>
    <property type="match status" value="1"/>
</dbReference>
<sequence>MNRVTGLFKQPNLEDLVFELKFNEKQLERFAAKAEQESKANRTKLKKSLEARNVDAARIHAENSIRKHKESIQYMTLASRLDAVQARIQTAITMRSVVKDVGRVTNRLKDGMKTMNLEKIESVMSEFEKTFTDLDVHTSTVEGSMTSVMATSAPDNEIQALIKQVAEENGLEVEAAMAGAQVPTDSIAASNRERPAQADDALSQRRIVIHMLSLVVTYKC</sequence>
<dbReference type="GO" id="GO:0007034">
    <property type="term" value="P:vacuolar transport"/>
    <property type="evidence" value="ECO:0007669"/>
    <property type="project" value="InterPro"/>
</dbReference>
<dbReference type="InterPro" id="IPR005024">
    <property type="entry name" value="Snf7_fam"/>
</dbReference>
<reference evidence="2 3" key="1">
    <citation type="submission" date="2019-07" db="EMBL/GenBank/DDBJ databases">
        <authorList>
            <person name="Jastrzebski P J."/>
            <person name="Paukszto L."/>
            <person name="Jastrzebski P J."/>
        </authorList>
    </citation>
    <scope>NUCLEOTIDE SEQUENCE [LARGE SCALE GENOMIC DNA]</scope>
    <source>
        <strain evidence="2 3">WMS-il1</strain>
    </source>
</reference>
<dbReference type="PANTHER" id="PTHR10476">
    <property type="entry name" value="CHARGED MULTIVESICULAR BODY PROTEIN"/>
    <property type="match status" value="1"/>
</dbReference>
<dbReference type="EMBL" id="CABIJS010000322">
    <property type="protein sequence ID" value="VUZ48996.1"/>
    <property type="molecule type" value="Genomic_DNA"/>
</dbReference>
<comment type="similarity">
    <text evidence="1">Belongs to the SNF7 family.</text>
</comment>
<dbReference type="AlphaFoldDB" id="A0A564YP75"/>